<dbReference type="InterPro" id="IPR015947">
    <property type="entry name" value="PUA-like_sf"/>
</dbReference>
<dbReference type="InterPro" id="IPR007374">
    <property type="entry name" value="ASCH_domain"/>
</dbReference>
<accession>A0ABV9M179</accession>
<name>A0ABV9M179_9ENTE</name>
<gene>
    <name evidence="2" type="ORF">ACFO3L_01470</name>
</gene>
<dbReference type="PANTHER" id="PTHR39203">
    <property type="entry name" value="CYTOPLASMIC PROTEIN-RELATED"/>
    <property type="match status" value="1"/>
</dbReference>
<dbReference type="EMBL" id="JBHSGT010000013">
    <property type="protein sequence ID" value="MFC4709315.1"/>
    <property type="molecule type" value="Genomic_DNA"/>
</dbReference>
<dbReference type="Pfam" id="PF04266">
    <property type="entry name" value="ASCH"/>
    <property type="match status" value="1"/>
</dbReference>
<feature type="domain" description="ASCH" evidence="1">
    <location>
        <begin position="26"/>
        <end position="148"/>
    </location>
</feature>
<dbReference type="SMART" id="SM01022">
    <property type="entry name" value="ASCH"/>
    <property type="match status" value="1"/>
</dbReference>
<dbReference type="RefSeq" id="WP_379963125.1">
    <property type="nucleotide sequence ID" value="NZ_JBHSGT010000013.1"/>
</dbReference>
<dbReference type="Proteomes" id="UP001596026">
    <property type="component" value="Unassembled WGS sequence"/>
</dbReference>
<dbReference type="InterPro" id="IPR009326">
    <property type="entry name" value="DUF984"/>
</dbReference>
<reference evidence="3" key="1">
    <citation type="journal article" date="2019" name="Int. J. Syst. Evol. Microbiol.">
        <title>The Global Catalogue of Microorganisms (GCM) 10K type strain sequencing project: providing services to taxonomists for standard genome sequencing and annotation.</title>
        <authorList>
            <consortium name="The Broad Institute Genomics Platform"/>
            <consortium name="The Broad Institute Genome Sequencing Center for Infectious Disease"/>
            <person name="Wu L."/>
            <person name="Ma J."/>
        </authorList>
    </citation>
    <scope>NUCLEOTIDE SEQUENCE [LARGE SCALE GENOMIC DNA]</scope>
    <source>
        <strain evidence="3">CGMCC 1.19061</strain>
    </source>
</reference>
<dbReference type="PIRSF" id="PIRSF021320">
    <property type="entry name" value="DUF984"/>
    <property type="match status" value="1"/>
</dbReference>
<keyword evidence="3" id="KW-1185">Reference proteome</keyword>
<organism evidence="2 3">
    <name type="scientific">Enterococcus eurekensis</name>
    <dbReference type="NCBI Taxonomy" id="1159753"/>
    <lineage>
        <taxon>Bacteria</taxon>
        <taxon>Bacillati</taxon>
        <taxon>Bacillota</taxon>
        <taxon>Bacilli</taxon>
        <taxon>Lactobacillales</taxon>
        <taxon>Enterococcaceae</taxon>
        <taxon>Enterococcus</taxon>
    </lineage>
</organism>
<dbReference type="PANTHER" id="PTHR39203:SF1">
    <property type="entry name" value="CYTOPLASMIC PROTEIN"/>
    <property type="match status" value="1"/>
</dbReference>
<dbReference type="Gene3D" id="3.10.400.10">
    <property type="entry name" value="Sulfate adenylyltransferase"/>
    <property type="match status" value="1"/>
</dbReference>
<sequence>MNIESYWNHFLMKQNQALDTRYLEAFYFGHDQQSAEHLLQLVLEGKKSATSSAEEEYILTNEREPQVGDYSIVTDFAGNPKCIIQTTEVIKLKFNEMTYDICRLEGEDLTLETWQEKHMEFFDAVGKIVGYAYHPEMMIIFEKFEVVHQ</sequence>
<evidence type="ECO:0000313" key="2">
    <source>
        <dbReference type="EMBL" id="MFC4709315.1"/>
    </source>
</evidence>
<dbReference type="SUPFAM" id="SSF88697">
    <property type="entry name" value="PUA domain-like"/>
    <property type="match status" value="1"/>
</dbReference>
<dbReference type="CDD" id="cd06553">
    <property type="entry name" value="ASCH_Ef3133_like"/>
    <property type="match status" value="1"/>
</dbReference>
<evidence type="ECO:0000313" key="3">
    <source>
        <dbReference type="Proteomes" id="UP001596026"/>
    </source>
</evidence>
<protein>
    <submittedName>
        <fullName evidence="2">ASCH domain-containing protein</fullName>
    </submittedName>
</protein>
<comment type="caution">
    <text evidence="2">The sequence shown here is derived from an EMBL/GenBank/DDBJ whole genome shotgun (WGS) entry which is preliminary data.</text>
</comment>
<proteinExistence type="predicted"/>
<evidence type="ECO:0000259" key="1">
    <source>
        <dbReference type="SMART" id="SM01022"/>
    </source>
</evidence>